<comment type="caution">
    <text evidence="1">The sequence shown here is derived from an EMBL/GenBank/DDBJ whole genome shotgun (WGS) entry which is preliminary data.</text>
</comment>
<organism evidence="1 2">
    <name type="scientific">Hyalangium minutum</name>
    <dbReference type="NCBI Taxonomy" id="394096"/>
    <lineage>
        <taxon>Bacteria</taxon>
        <taxon>Pseudomonadati</taxon>
        <taxon>Myxococcota</taxon>
        <taxon>Myxococcia</taxon>
        <taxon>Myxococcales</taxon>
        <taxon>Cystobacterineae</taxon>
        <taxon>Archangiaceae</taxon>
        <taxon>Hyalangium</taxon>
    </lineage>
</organism>
<protein>
    <submittedName>
        <fullName evidence="1">Uncharacterized protein</fullName>
    </submittedName>
</protein>
<gene>
    <name evidence="1" type="ORF">DB31_5809</name>
</gene>
<name>A0A085WSV4_9BACT</name>
<evidence type="ECO:0000313" key="2">
    <source>
        <dbReference type="Proteomes" id="UP000028725"/>
    </source>
</evidence>
<dbReference type="AlphaFoldDB" id="A0A085WSV4"/>
<sequence length="41" mass="4197">MVAVCKWHTAIYAPALLLPPIATALGLEFIAMDRGGSGGSP</sequence>
<dbReference type="EMBL" id="JMCB01000003">
    <property type="protein sequence ID" value="KFE70767.1"/>
    <property type="molecule type" value="Genomic_DNA"/>
</dbReference>
<reference evidence="1 2" key="1">
    <citation type="submission" date="2014-04" db="EMBL/GenBank/DDBJ databases">
        <title>Genome assembly of Hyalangium minutum DSM 14724.</title>
        <authorList>
            <person name="Sharma G."/>
            <person name="Subramanian S."/>
        </authorList>
    </citation>
    <scope>NUCLEOTIDE SEQUENCE [LARGE SCALE GENOMIC DNA]</scope>
    <source>
        <strain evidence="1 2">DSM 14724</strain>
    </source>
</reference>
<dbReference type="Proteomes" id="UP000028725">
    <property type="component" value="Unassembled WGS sequence"/>
</dbReference>
<proteinExistence type="predicted"/>
<evidence type="ECO:0000313" key="1">
    <source>
        <dbReference type="EMBL" id="KFE70767.1"/>
    </source>
</evidence>
<accession>A0A085WSV4</accession>
<keyword evidence="2" id="KW-1185">Reference proteome</keyword>